<sequence>MVIERNGAPGRLPKMERCNARTMEIYRRLGIAEQIRDAGYPRDNPMDVFIVTSLAEPPLLHRPYPSVAVMQEQGRACNDGSRPLEPYQLISQYTLEPILKSAAERTPNVTVCFGCELTTFTQDGDFVSASIVDAEGSEDVIRARYLVGCDGGGSTVRKQLGIPLSGQANILRLRQALFRCDDLYERIPMGRGRHYHVVDEQETQIVVQDDCRHFTMHSVVAEDAEMPAKFQSAVGMPIEFETLYVGAWTQHLMLADSYGTGSVFLAGDSAHLVIPTGGLGMNTGVGDAMDLSWKLAGTLAGWGGPNLLASYQRERRQIGARNVAASRFAANGKRIWRATYKSNIRDDTPEGAQTRANLVRVAGVEQRKVNEQSGTELGYRYVDSPLIWPEPGESPDPDAMSYRPTSWPGARLPHVWLNDGSALHDRIGNGYTLLRLGGTSVDTSALEHSMRSLGAPLDVLDIQDEAPREVYGCDLMLLRPDLHVVWRGNHLTADPVRLAAVATGHRMPAEISPTAGQQQTKVVA</sequence>
<keyword evidence="2" id="KW-0285">Flavoprotein</keyword>
<evidence type="ECO:0000256" key="3">
    <source>
        <dbReference type="ARBA" id="ARBA00022827"/>
    </source>
</evidence>
<dbReference type="PANTHER" id="PTHR43004">
    <property type="entry name" value="TRK SYSTEM POTASSIUM UPTAKE PROTEIN"/>
    <property type="match status" value="1"/>
</dbReference>
<dbReference type="Gene3D" id="3.50.50.60">
    <property type="entry name" value="FAD/NAD(P)-binding domain"/>
    <property type="match status" value="1"/>
</dbReference>
<dbReference type="AlphaFoldDB" id="H1SIQ5"/>
<dbReference type="SUPFAM" id="SSF51905">
    <property type="entry name" value="FAD/NAD(P)-binding domain"/>
    <property type="match status" value="1"/>
</dbReference>
<protein>
    <recommendedName>
        <fullName evidence="4">FAD-binding domain-containing protein</fullName>
    </recommendedName>
</protein>
<dbReference type="Gene3D" id="3.40.30.120">
    <property type="match status" value="1"/>
</dbReference>
<dbReference type="PANTHER" id="PTHR43004:SF19">
    <property type="entry name" value="BINDING MONOOXYGENASE, PUTATIVE (JCVI)-RELATED"/>
    <property type="match status" value="1"/>
</dbReference>
<reference evidence="5 6" key="1">
    <citation type="journal article" date="2012" name="J. Bacteriol.">
        <title>De Novo Genome Project of Cupriavidus basilensis OR16.</title>
        <authorList>
            <person name="Cserhati M."/>
            <person name="Kriszt B."/>
            <person name="Szoboszlay S."/>
            <person name="Toth A."/>
            <person name="Szabo I."/>
            <person name="Tancsics A."/>
            <person name="Nagy I."/>
            <person name="Horvath B."/>
            <person name="Nagy I."/>
            <person name="Kukolya J."/>
        </authorList>
    </citation>
    <scope>NUCLEOTIDE SEQUENCE [LARGE SCALE GENOMIC DNA]</scope>
    <source>
        <strain evidence="5 6">OR16</strain>
    </source>
</reference>
<dbReference type="InterPro" id="IPR002938">
    <property type="entry name" value="FAD-bd"/>
</dbReference>
<evidence type="ECO:0000256" key="1">
    <source>
        <dbReference type="ARBA" id="ARBA00001974"/>
    </source>
</evidence>
<dbReference type="PRINTS" id="PR00420">
    <property type="entry name" value="RNGMNOXGNASE"/>
</dbReference>
<dbReference type="PATRIC" id="fig|1127483.3.peg.8299"/>
<dbReference type="EMBL" id="AHJE01000239">
    <property type="protein sequence ID" value="EHP37599.1"/>
    <property type="molecule type" value="Genomic_DNA"/>
</dbReference>
<dbReference type="Gene3D" id="3.30.9.10">
    <property type="entry name" value="D-Amino Acid Oxidase, subunit A, domain 2"/>
    <property type="match status" value="1"/>
</dbReference>
<dbReference type="InterPro" id="IPR036188">
    <property type="entry name" value="FAD/NAD-bd_sf"/>
</dbReference>
<dbReference type="NCBIfam" id="NF004780">
    <property type="entry name" value="PRK06126.1"/>
    <property type="match status" value="1"/>
</dbReference>
<evidence type="ECO:0000259" key="4">
    <source>
        <dbReference type="Pfam" id="PF01494"/>
    </source>
</evidence>
<keyword evidence="3" id="KW-0274">FAD</keyword>
<feature type="domain" description="FAD-binding" evidence="4">
    <location>
        <begin position="1"/>
        <end position="325"/>
    </location>
</feature>
<comment type="caution">
    <text evidence="5">The sequence shown here is derived from an EMBL/GenBank/DDBJ whole genome shotgun (WGS) entry which is preliminary data.</text>
</comment>
<dbReference type="InterPro" id="IPR050641">
    <property type="entry name" value="RIFMO-like"/>
</dbReference>
<dbReference type="Pfam" id="PF01494">
    <property type="entry name" value="FAD_binding_3"/>
    <property type="match status" value="1"/>
</dbReference>
<evidence type="ECO:0000313" key="5">
    <source>
        <dbReference type="EMBL" id="EHP37599.1"/>
    </source>
</evidence>
<comment type="cofactor">
    <cofactor evidence="1">
        <name>FAD</name>
        <dbReference type="ChEBI" id="CHEBI:57692"/>
    </cofactor>
</comment>
<dbReference type="Pfam" id="PF21274">
    <property type="entry name" value="Rng_hyd_C"/>
    <property type="match status" value="1"/>
</dbReference>
<dbReference type="GO" id="GO:0016709">
    <property type="term" value="F:oxidoreductase activity, acting on paired donors, with incorporation or reduction of molecular oxygen, NAD(P)H as one donor, and incorporation of one atom of oxygen"/>
    <property type="evidence" value="ECO:0007669"/>
    <property type="project" value="UniProtKB-ARBA"/>
</dbReference>
<accession>H1SIQ5</accession>
<proteinExistence type="predicted"/>
<name>H1SIQ5_9BURK</name>
<evidence type="ECO:0000313" key="6">
    <source>
        <dbReference type="Proteomes" id="UP000005808"/>
    </source>
</evidence>
<evidence type="ECO:0000256" key="2">
    <source>
        <dbReference type="ARBA" id="ARBA00022630"/>
    </source>
</evidence>
<dbReference type="GO" id="GO:0071949">
    <property type="term" value="F:FAD binding"/>
    <property type="evidence" value="ECO:0007669"/>
    <property type="project" value="InterPro"/>
</dbReference>
<gene>
    <name evidence="5" type="ORF">OR16_41924</name>
</gene>
<dbReference type="Proteomes" id="UP000005808">
    <property type="component" value="Unassembled WGS sequence"/>
</dbReference>
<organism evidence="5 6">
    <name type="scientific">Cupriavidus basilensis OR16</name>
    <dbReference type="NCBI Taxonomy" id="1127483"/>
    <lineage>
        <taxon>Bacteria</taxon>
        <taxon>Pseudomonadati</taxon>
        <taxon>Pseudomonadota</taxon>
        <taxon>Betaproteobacteria</taxon>
        <taxon>Burkholderiales</taxon>
        <taxon>Burkholderiaceae</taxon>
        <taxon>Cupriavidus</taxon>
    </lineage>
</organism>